<dbReference type="NCBIfam" id="TIGR01484">
    <property type="entry name" value="HAD-SF-IIB"/>
    <property type="match status" value="1"/>
</dbReference>
<sequence length="266" mass="29917">MKVGEKQMNKKMIFFDIDGTLLNENKEVLASTRDALKTLKNNGHELAIATGRNLFLAQKVIEELDFNSYIVCNGAAGYYHHELVFENSLDPGAYEELLQVADLQGHQIVYQSADLLRSRDEVSKKSIEEAMNSIDFGVPDYDREFYQSNKLYQSLIFYSELEKKHYEQGQFPKFRFVRWHDVGVDILPYDGSKANTALKIAEMQGFSVEDTIAFGDGLNDLELLTMVGTGVAMGNAVEPVKSQATYVTDNCNEDGIAKALTKLDLI</sequence>
<reference evidence="1 2" key="1">
    <citation type="journal article" date="2015" name="Genome Announc.">
        <title>Expanding the biotechnology potential of lactobacilli through comparative genomics of 213 strains and associated genera.</title>
        <authorList>
            <person name="Sun Z."/>
            <person name="Harris H.M."/>
            <person name="McCann A."/>
            <person name="Guo C."/>
            <person name="Argimon S."/>
            <person name="Zhang W."/>
            <person name="Yang X."/>
            <person name="Jeffery I.B."/>
            <person name="Cooney J.C."/>
            <person name="Kagawa T.F."/>
            <person name="Liu W."/>
            <person name="Song Y."/>
            <person name="Salvetti E."/>
            <person name="Wrobel A."/>
            <person name="Rasinkangas P."/>
            <person name="Parkhill J."/>
            <person name="Rea M.C."/>
            <person name="O'Sullivan O."/>
            <person name="Ritari J."/>
            <person name="Douillard F.P."/>
            <person name="Paul Ross R."/>
            <person name="Yang R."/>
            <person name="Briner A.E."/>
            <person name="Felis G.E."/>
            <person name="de Vos W.M."/>
            <person name="Barrangou R."/>
            <person name="Klaenhammer T.R."/>
            <person name="Caufield P.W."/>
            <person name="Cui Y."/>
            <person name="Zhang H."/>
            <person name="O'Toole P.W."/>
        </authorList>
    </citation>
    <scope>NUCLEOTIDE SEQUENCE [LARGE SCALE GENOMIC DNA]</scope>
    <source>
        <strain evidence="1 2">DSM 20623</strain>
    </source>
</reference>
<organism evidence="1 2">
    <name type="scientific">Carnobacterium divergens DSM 20623</name>
    <dbReference type="NCBI Taxonomy" id="1449336"/>
    <lineage>
        <taxon>Bacteria</taxon>
        <taxon>Bacillati</taxon>
        <taxon>Bacillota</taxon>
        <taxon>Bacilli</taxon>
        <taxon>Lactobacillales</taxon>
        <taxon>Carnobacteriaceae</taxon>
        <taxon>Carnobacterium</taxon>
    </lineage>
</organism>
<dbReference type="Pfam" id="PF08282">
    <property type="entry name" value="Hydrolase_3"/>
    <property type="match status" value="1"/>
</dbReference>
<dbReference type="Proteomes" id="UP000051658">
    <property type="component" value="Unassembled WGS sequence"/>
</dbReference>
<dbReference type="SUPFAM" id="SSF56784">
    <property type="entry name" value="HAD-like"/>
    <property type="match status" value="1"/>
</dbReference>
<keyword evidence="1" id="KW-0378">Hydrolase</keyword>
<dbReference type="InterPro" id="IPR006379">
    <property type="entry name" value="HAD-SF_hydro_IIB"/>
</dbReference>
<dbReference type="EMBL" id="JQBS01000035">
    <property type="protein sequence ID" value="KRN54520.1"/>
    <property type="molecule type" value="Genomic_DNA"/>
</dbReference>
<dbReference type="SFLD" id="SFLDS00003">
    <property type="entry name" value="Haloacid_Dehalogenase"/>
    <property type="match status" value="1"/>
</dbReference>
<dbReference type="SFLD" id="SFLDG01140">
    <property type="entry name" value="C2.B:_Phosphomannomutase_and_P"/>
    <property type="match status" value="1"/>
</dbReference>
<dbReference type="PROSITE" id="PS01229">
    <property type="entry name" value="COF_2"/>
    <property type="match status" value="1"/>
</dbReference>
<dbReference type="InterPro" id="IPR023214">
    <property type="entry name" value="HAD_sf"/>
</dbReference>
<dbReference type="NCBIfam" id="TIGR00099">
    <property type="entry name" value="Cof-subfamily"/>
    <property type="match status" value="1"/>
</dbReference>
<comment type="caution">
    <text evidence="1">The sequence shown here is derived from an EMBL/GenBank/DDBJ whole genome shotgun (WGS) entry which is preliminary data.</text>
</comment>
<proteinExistence type="predicted"/>
<dbReference type="PANTHER" id="PTHR10000:SF25">
    <property type="entry name" value="PHOSPHATASE YKRA-RELATED"/>
    <property type="match status" value="1"/>
</dbReference>
<dbReference type="PANTHER" id="PTHR10000">
    <property type="entry name" value="PHOSPHOSERINE PHOSPHATASE"/>
    <property type="match status" value="1"/>
</dbReference>
<dbReference type="GO" id="GO:0016791">
    <property type="term" value="F:phosphatase activity"/>
    <property type="evidence" value="ECO:0007669"/>
    <property type="project" value="TreeGrafter"/>
</dbReference>
<protein>
    <submittedName>
        <fullName evidence="1">Hydrolase</fullName>
    </submittedName>
</protein>
<gene>
    <name evidence="1" type="ORF">IV74_GL002104</name>
</gene>
<name>A0A0R2HPG5_CARDV</name>
<keyword evidence="2" id="KW-1185">Reference proteome</keyword>
<evidence type="ECO:0000313" key="2">
    <source>
        <dbReference type="Proteomes" id="UP000051658"/>
    </source>
</evidence>
<dbReference type="Gene3D" id="3.40.50.1000">
    <property type="entry name" value="HAD superfamily/HAD-like"/>
    <property type="match status" value="1"/>
</dbReference>
<dbReference type="InterPro" id="IPR000150">
    <property type="entry name" value="Cof"/>
</dbReference>
<dbReference type="eggNOG" id="COG0561">
    <property type="taxonomic scope" value="Bacteria"/>
</dbReference>
<dbReference type="PATRIC" id="fig|1449336.4.peg.2141"/>
<evidence type="ECO:0000313" key="1">
    <source>
        <dbReference type="EMBL" id="KRN54520.1"/>
    </source>
</evidence>
<dbReference type="Gene3D" id="3.30.1240.10">
    <property type="match status" value="1"/>
</dbReference>
<dbReference type="InterPro" id="IPR036412">
    <property type="entry name" value="HAD-like_sf"/>
</dbReference>
<dbReference type="GO" id="GO:0000287">
    <property type="term" value="F:magnesium ion binding"/>
    <property type="evidence" value="ECO:0007669"/>
    <property type="project" value="TreeGrafter"/>
</dbReference>
<accession>A0A0R2HPG5</accession>
<dbReference type="AlphaFoldDB" id="A0A0R2HPG5"/>
<dbReference type="GO" id="GO:0005829">
    <property type="term" value="C:cytosol"/>
    <property type="evidence" value="ECO:0007669"/>
    <property type="project" value="TreeGrafter"/>
</dbReference>